<evidence type="ECO:0000259" key="2">
    <source>
        <dbReference type="Pfam" id="PF24883"/>
    </source>
</evidence>
<keyword evidence="4" id="KW-1185">Reference proteome</keyword>
<proteinExistence type="predicted"/>
<dbReference type="PANTHER" id="PTHR40619:SF3">
    <property type="entry name" value="FUNGAL STAND N-TERMINAL GOODBYE DOMAIN-CONTAINING PROTEIN"/>
    <property type="match status" value="1"/>
</dbReference>
<keyword evidence="1" id="KW-0677">Repeat</keyword>
<sequence>MANEQTGPATFVTHYLQERGPEIAGIHDAWAVESSFNESKATYEAKEKHEEFMEALHEYGRPEGRKLPFNPVDCSWRDVLKELDKAEDAAATSEQDDKKLLTLSRRKLNTMSNSIMPLLDAIPKELWILRGGQAIIFHLAQYRETVRRDILDTFEDIPGIITMAYSKSQRFPQDAKLHDSIEDLKVTLFDAIPSLIEILMPGKFLAKVTCLFRGFRVQDILSCVQRKASGVDACGRNLQDGLIEKNYLATKEVQEVTTTTQVQVTEIREEIDSNIVELKDFISEQINDALASKNGMFQMLKDVMSVFLCDEPEPGLIMNPTRTATLSSPDELLILLRVPLEQPICDLDFVLRQSKEFDLTSKSYGALVMASPRFQQWVAASETDLIYVEGHLDPSKFGKTSPISYFCANLALLFANSAMSITLHSFCSQHVACNDDLQGPRGLIRGLLSQLLHIWPNAPLHGIDLPGFNGNHEFIPMEDLCQLFEVLLSQLPIHTTVFCIIDDLVQFEKERWDDDYWHFLRILGTLMAGQQCGIRFKVLITSSTKSKRLQENVPEDMRIQVTERDRLIGHRRQQSRWRTGAS</sequence>
<dbReference type="InterPro" id="IPR056884">
    <property type="entry name" value="NPHP3-like_N"/>
</dbReference>
<dbReference type="AlphaFoldDB" id="A0A2J6SJV0"/>
<reference evidence="3 4" key="1">
    <citation type="submission" date="2016-04" db="EMBL/GenBank/DDBJ databases">
        <title>A degradative enzymes factory behind the ericoid mycorrhizal symbiosis.</title>
        <authorList>
            <consortium name="DOE Joint Genome Institute"/>
            <person name="Martino E."/>
            <person name="Morin E."/>
            <person name="Grelet G."/>
            <person name="Kuo A."/>
            <person name="Kohler A."/>
            <person name="Daghino S."/>
            <person name="Barry K."/>
            <person name="Choi C."/>
            <person name="Cichocki N."/>
            <person name="Clum A."/>
            <person name="Copeland A."/>
            <person name="Hainaut M."/>
            <person name="Haridas S."/>
            <person name="Labutti K."/>
            <person name="Lindquist E."/>
            <person name="Lipzen A."/>
            <person name="Khouja H.-R."/>
            <person name="Murat C."/>
            <person name="Ohm R."/>
            <person name="Olson A."/>
            <person name="Spatafora J."/>
            <person name="Veneault-Fourrey C."/>
            <person name="Henrissat B."/>
            <person name="Grigoriev I."/>
            <person name="Martin F."/>
            <person name="Perotto S."/>
        </authorList>
    </citation>
    <scope>NUCLEOTIDE SEQUENCE [LARGE SCALE GENOMIC DNA]</scope>
    <source>
        <strain evidence="3 4">E</strain>
    </source>
</reference>
<accession>A0A2J6SJV0</accession>
<dbReference type="GeneID" id="36579257"/>
<evidence type="ECO:0000313" key="4">
    <source>
        <dbReference type="Proteomes" id="UP000235371"/>
    </source>
</evidence>
<dbReference type="EMBL" id="KZ613912">
    <property type="protein sequence ID" value="PMD51049.1"/>
    <property type="molecule type" value="Genomic_DNA"/>
</dbReference>
<dbReference type="RefSeq" id="XP_024727953.1">
    <property type="nucleotide sequence ID" value="XM_024871175.1"/>
</dbReference>
<organism evidence="3 4">
    <name type="scientific">Hyaloscypha bicolor E</name>
    <dbReference type="NCBI Taxonomy" id="1095630"/>
    <lineage>
        <taxon>Eukaryota</taxon>
        <taxon>Fungi</taxon>
        <taxon>Dikarya</taxon>
        <taxon>Ascomycota</taxon>
        <taxon>Pezizomycotina</taxon>
        <taxon>Leotiomycetes</taxon>
        <taxon>Helotiales</taxon>
        <taxon>Hyaloscyphaceae</taxon>
        <taxon>Hyaloscypha</taxon>
        <taxon>Hyaloscypha bicolor</taxon>
    </lineage>
</organism>
<gene>
    <name evidence="3" type="ORF">K444DRAFT_223937</name>
</gene>
<dbReference type="Proteomes" id="UP000235371">
    <property type="component" value="Unassembled WGS sequence"/>
</dbReference>
<dbReference type="Pfam" id="PF24883">
    <property type="entry name" value="NPHP3_N"/>
    <property type="match status" value="1"/>
</dbReference>
<dbReference type="STRING" id="1095630.A0A2J6SJV0"/>
<dbReference type="OrthoDB" id="5419927at2759"/>
<dbReference type="PANTHER" id="PTHR40619">
    <property type="entry name" value="FUNGAL STAND N-TERMINAL GOODBYE DOMAIN-CONTAINING PROTEIN"/>
    <property type="match status" value="1"/>
</dbReference>
<name>A0A2J6SJV0_9HELO</name>
<evidence type="ECO:0000313" key="3">
    <source>
        <dbReference type="EMBL" id="PMD51049.1"/>
    </source>
</evidence>
<protein>
    <recommendedName>
        <fullName evidence="2">Nephrocystin 3-like N-terminal domain-containing protein</fullName>
    </recommendedName>
</protein>
<evidence type="ECO:0000256" key="1">
    <source>
        <dbReference type="ARBA" id="ARBA00022737"/>
    </source>
</evidence>
<dbReference type="InParanoid" id="A0A2J6SJV0"/>
<feature type="domain" description="Nephrocystin 3-like N-terminal" evidence="2">
    <location>
        <begin position="368"/>
        <end position="542"/>
    </location>
</feature>